<accession>A0AAN7U851</accession>
<gene>
    <name evidence="1" type="ORF">RB653_004772</name>
</gene>
<organism evidence="1 2">
    <name type="scientific">Dictyostelium firmibasis</name>
    <dbReference type="NCBI Taxonomy" id="79012"/>
    <lineage>
        <taxon>Eukaryota</taxon>
        <taxon>Amoebozoa</taxon>
        <taxon>Evosea</taxon>
        <taxon>Eumycetozoa</taxon>
        <taxon>Dictyostelia</taxon>
        <taxon>Dictyosteliales</taxon>
        <taxon>Dictyosteliaceae</taxon>
        <taxon>Dictyostelium</taxon>
    </lineage>
</organism>
<sequence>MEAQISPNDTKYPLFAIQGKKFQIEIIETFKNDKELKVIGIYNEKYVVCFKETNGGEIILFEFGCGDKNIFYKNFSKICKKHNDCQKNAKIIDNDTIFIECFHSDDYYHYSIFNLSNEKIYETKNYFYGRSFPISNELINEWSRISLPSTADPNKKVDLVKVDCYNFVTGEGQFICAFRPIPGEMYLHISTSRDFKKLFVCSILNDKTHISVRLIDSQNKSGDGIIEIWSIARDEMMCPIKIQEPYLIVFTKLDVIIHNFKTEKSWFIDFNKKDEKEEDFIKIKEGSFITNIKNTLVHWNRHTVTDENYLYLNIWDIEEGVSIKSIKVDSEKYSKSNPPSTILSNSNNSKLYILNSDNEIHILNFN</sequence>
<evidence type="ECO:0000313" key="2">
    <source>
        <dbReference type="Proteomes" id="UP001344447"/>
    </source>
</evidence>
<comment type="caution">
    <text evidence="1">The sequence shown here is derived from an EMBL/GenBank/DDBJ whole genome shotgun (WGS) entry which is preliminary data.</text>
</comment>
<evidence type="ECO:0000313" key="1">
    <source>
        <dbReference type="EMBL" id="KAK5583181.1"/>
    </source>
</evidence>
<protein>
    <submittedName>
        <fullName evidence="1">Uncharacterized protein</fullName>
    </submittedName>
</protein>
<proteinExistence type="predicted"/>
<keyword evidence="2" id="KW-1185">Reference proteome</keyword>
<reference evidence="1 2" key="1">
    <citation type="submission" date="2023-11" db="EMBL/GenBank/DDBJ databases">
        <title>Dfirmibasis_genome.</title>
        <authorList>
            <person name="Edelbroek B."/>
            <person name="Kjellin J."/>
            <person name="Jerlstrom-Hultqvist J."/>
            <person name="Soderbom F."/>
        </authorList>
    </citation>
    <scope>NUCLEOTIDE SEQUENCE [LARGE SCALE GENOMIC DNA]</scope>
    <source>
        <strain evidence="1 2">TNS-C-14</strain>
    </source>
</reference>
<name>A0AAN7U851_9MYCE</name>
<dbReference type="EMBL" id="JAVFKY010000001">
    <property type="protein sequence ID" value="KAK5583181.1"/>
    <property type="molecule type" value="Genomic_DNA"/>
</dbReference>
<dbReference type="Proteomes" id="UP001344447">
    <property type="component" value="Unassembled WGS sequence"/>
</dbReference>
<dbReference type="AlphaFoldDB" id="A0AAN7U851"/>